<dbReference type="EMBL" id="JBHSBM010000042">
    <property type="protein sequence ID" value="MFC4062324.1"/>
    <property type="molecule type" value="Genomic_DNA"/>
</dbReference>
<keyword evidence="2" id="KW-0472">Membrane</keyword>
<feature type="transmembrane region" description="Helical" evidence="2">
    <location>
        <begin position="135"/>
        <end position="153"/>
    </location>
</feature>
<dbReference type="RefSeq" id="WP_377293339.1">
    <property type="nucleotide sequence ID" value="NZ_JBHSBM010000042.1"/>
</dbReference>
<dbReference type="Proteomes" id="UP001595850">
    <property type="component" value="Unassembled WGS sequence"/>
</dbReference>
<feature type="transmembrane region" description="Helical" evidence="2">
    <location>
        <begin position="60"/>
        <end position="82"/>
    </location>
</feature>
<feature type="transmembrane region" description="Helical" evidence="2">
    <location>
        <begin position="35"/>
        <end position="54"/>
    </location>
</feature>
<organism evidence="3 4">
    <name type="scientific">Planomonospora corallina</name>
    <dbReference type="NCBI Taxonomy" id="1806052"/>
    <lineage>
        <taxon>Bacteria</taxon>
        <taxon>Bacillati</taxon>
        <taxon>Actinomycetota</taxon>
        <taxon>Actinomycetes</taxon>
        <taxon>Streptosporangiales</taxon>
        <taxon>Streptosporangiaceae</taxon>
        <taxon>Planomonospora</taxon>
    </lineage>
</organism>
<feature type="transmembrane region" description="Helical" evidence="2">
    <location>
        <begin position="103"/>
        <end position="123"/>
    </location>
</feature>
<keyword evidence="2" id="KW-1133">Transmembrane helix</keyword>
<evidence type="ECO:0000313" key="3">
    <source>
        <dbReference type="EMBL" id="MFC4062324.1"/>
    </source>
</evidence>
<evidence type="ECO:0000256" key="1">
    <source>
        <dbReference type="SAM" id="MobiDB-lite"/>
    </source>
</evidence>
<gene>
    <name evidence="3" type="ORF">ACFOWE_28825</name>
</gene>
<name>A0ABV8IDK8_9ACTN</name>
<keyword evidence="2" id="KW-0812">Transmembrane</keyword>
<protein>
    <submittedName>
        <fullName evidence="3">Uncharacterized protein</fullName>
    </submittedName>
</protein>
<feature type="transmembrane region" description="Helical" evidence="2">
    <location>
        <begin position="165"/>
        <end position="182"/>
    </location>
</feature>
<evidence type="ECO:0000256" key="2">
    <source>
        <dbReference type="SAM" id="Phobius"/>
    </source>
</evidence>
<accession>A0ABV8IDK8</accession>
<reference evidence="4" key="1">
    <citation type="journal article" date="2019" name="Int. J. Syst. Evol. Microbiol.">
        <title>The Global Catalogue of Microorganisms (GCM) 10K type strain sequencing project: providing services to taxonomists for standard genome sequencing and annotation.</title>
        <authorList>
            <consortium name="The Broad Institute Genomics Platform"/>
            <consortium name="The Broad Institute Genome Sequencing Center for Infectious Disease"/>
            <person name="Wu L."/>
            <person name="Ma J."/>
        </authorList>
    </citation>
    <scope>NUCLEOTIDE SEQUENCE [LARGE SCALE GENOMIC DNA]</scope>
    <source>
        <strain evidence="4">TBRC 4489</strain>
    </source>
</reference>
<evidence type="ECO:0000313" key="4">
    <source>
        <dbReference type="Proteomes" id="UP001595850"/>
    </source>
</evidence>
<comment type="caution">
    <text evidence="3">The sequence shown here is derived from an EMBL/GenBank/DDBJ whole genome shotgun (WGS) entry which is preliminary data.</text>
</comment>
<keyword evidence="4" id="KW-1185">Reference proteome</keyword>
<sequence length="216" mass="22681">MDARISTSPARARTDVPAVPSSGTPPIAPGTVRRLGLALTGGAAVWAASIFLYGTTSGGFAGRVGDLTGLVFQLGLFALLAVQMRTMATGATRVSRGMLKAEAVLLAPASVWSLLHGALPEAYQDDAWLAVLDVFWPLSMLGMFVIAVKIAVAGRWRGPLRWWPLLAESWVVVTLPVLAIFGDGVSRWVGGGHLLVGYAALGVLLARRPELTAPRG</sequence>
<proteinExistence type="predicted"/>
<feature type="transmembrane region" description="Helical" evidence="2">
    <location>
        <begin position="188"/>
        <end position="206"/>
    </location>
</feature>
<feature type="region of interest" description="Disordered" evidence="1">
    <location>
        <begin position="1"/>
        <end position="27"/>
    </location>
</feature>